<dbReference type="RefSeq" id="WP_052882111.1">
    <property type="nucleotide sequence ID" value="NZ_CP010904.1"/>
</dbReference>
<keyword evidence="2" id="KW-1133">Transmembrane helix</keyword>
<name>A0A0G3EJ68_9BACT</name>
<feature type="transmembrane region" description="Helical" evidence="2">
    <location>
        <begin position="12"/>
        <end position="34"/>
    </location>
</feature>
<organism evidence="3 4">
    <name type="scientific">Kiritimatiella glycovorans</name>
    <dbReference type="NCBI Taxonomy" id="1307763"/>
    <lineage>
        <taxon>Bacteria</taxon>
        <taxon>Pseudomonadati</taxon>
        <taxon>Kiritimatiellota</taxon>
        <taxon>Kiritimatiellia</taxon>
        <taxon>Kiritimatiellales</taxon>
        <taxon>Kiritimatiellaceae</taxon>
        <taxon>Kiritimatiella</taxon>
    </lineage>
</organism>
<evidence type="ECO:0000313" key="3">
    <source>
        <dbReference type="EMBL" id="AKJ64820.1"/>
    </source>
</evidence>
<keyword evidence="2" id="KW-0472">Membrane</keyword>
<evidence type="ECO:0000313" key="4">
    <source>
        <dbReference type="Proteomes" id="UP000035268"/>
    </source>
</evidence>
<dbReference type="EMBL" id="CP010904">
    <property type="protein sequence ID" value="AKJ64820.1"/>
    <property type="molecule type" value="Genomic_DNA"/>
</dbReference>
<reference evidence="4" key="1">
    <citation type="submission" date="2015-02" db="EMBL/GenBank/DDBJ databases">
        <title>Description and complete genome sequence of the first cultured representative of the subdivision 5 of the Verrucomicrobia phylum.</title>
        <authorList>
            <person name="Spring S."/>
            <person name="Bunk B."/>
            <person name="Sproer C."/>
            <person name="Klenk H.-P."/>
        </authorList>
    </citation>
    <scope>NUCLEOTIDE SEQUENCE [LARGE SCALE GENOMIC DNA]</scope>
    <source>
        <strain evidence="4">L21-Fru-AB</strain>
    </source>
</reference>
<dbReference type="STRING" id="1307763.L21SP4_01577"/>
<evidence type="ECO:0000256" key="1">
    <source>
        <dbReference type="SAM" id="MobiDB-lite"/>
    </source>
</evidence>
<proteinExistence type="predicted"/>
<evidence type="ECO:0000256" key="2">
    <source>
        <dbReference type="SAM" id="Phobius"/>
    </source>
</evidence>
<keyword evidence="4" id="KW-1185">Reference proteome</keyword>
<dbReference type="Proteomes" id="UP000035268">
    <property type="component" value="Chromosome"/>
</dbReference>
<dbReference type="AlphaFoldDB" id="A0A0G3EJ68"/>
<sequence>MTEGRSTKPSALWPRIVIIILAAAVAAAAVYRIVIARGEPDAAQTELHDGCDHGACKPTATKNDGNDQEETCEDDH</sequence>
<protein>
    <submittedName>
        <fullName evidence="3">Uncharacterized protein</fullName>
    </submittedName>
</protein>
<feature type="compositionally biased region" description="Acidic residues" evidence="1">
    <location>
        <begin position="66"/>
        <end position="76"/>
    </location>
</feature>
<accession>A0A0G3EJ68</accession>
<feature type="region of interest" description="Disordered" evidence="1">
    <location>
        <begin position="54"/>
        <end position="76"/>
    </location>
</feature>
<dbReference type="KEGG" id="vbl:L21SP4_01577"/>
<keyword evidence="2" id="KW-0812">Transmembrane</keyword>
<reference evidence="3 4" key="2">
    <citation type="journal article" date="2016" name="ISME J.">
        <title>Characterization of the first cultured representative of Verrucomicrobia subdivision 5 indicates the proposal of a novel phylum.</title>
        <authorList>
            <person name="Spring S."/>
            <person name="Bunk B."/>
            <person name="Sproer C."/>
            <person name="Schumann P."/>
            <person name="Rohde M."/>
            <person name="Tindall B.J."/>
            <person name="Klenk H.P."/>
        </authorList>
    </citation>
    <scope>NUCLEOTIDE SEQUENCE [LARGE SCALE GENOMIC DNA]</scope>
    <source>
        <strain evidence="3 4">L21-Fru-AB</strain>
    </source>
</reference>
<gene>
    <name evidence="3" type="ORF">L21SP4_01577</name>
</gene>